<feature type="compositionally biased region" description="Acidic residues" evidence="1">
    <location>
        <begin position="195"/>
        <end position="209"/>
    </location>
</feature>
<feature type="compositionally biased region" description="Low complexity" evidence="1">
    <location>
        <begin position="229"/>
        <end position="242"/>
    </location>
</feature>
<sequence length="424" mass="48902">MVPNNLVRNLQSLRKLYGLLDSNSRNEYNPEAYLLDEDTQLLLKRFLDVASYEIFVRQSEILASQLGLKPSNVVDASAMRVNGSQISESGKLFEAKGTLKRDLRLNLIQSYPSKDGLTEEVTDAMELIDTQLSALRFVTNRVKNEAEISVPSHDDPVLPLHDQFVRIKSSQPLPVGALDFKKPGQSNMKPTLLDQEAESWDEYSYETESEQTRSVTVSIEQSSEETSESDSGSNWETQTESVTESESESDSPYTPQSDDDDSEDSAPHKKSDILSHDPAKQRKKAMGRFKRLKKKLGKVFHHHHYYHHKKEQGRKASPWKQFQKTLHRNKEKLVERQWKSETKSLITRKKQHRGGQFHALVEGLMRHRRHSKKQKHKSQGHGKKLHWLKTLKKRQGGLKFPNRGRVMLEKKHYLSKNVQEQDDN</sequence>
<reference evidence="3" key="2">
    <citation type="submission" date="2025-08" db="UniProtKB">
        <authorList>
            <consortium name="RefSeq"/>
        </authorList>
    </citation>
    <scope>IDENTIFICATION</scope>
    <source>
        <tissue evidence="3">Leaf</tissue>
    </source>
</reference>
<evidence type="ECO:0000313" key="2">
    <source>
        <dbReference type="Proteomes" id="UP000694864"/>
    </source>
</evidence>
<gene>
    <name evidence="3" type="primary">LOC104763509</name>
</gene>
<dbReference type="Proteomes" id="UP000694864">
    <property type="component" value="Chromosome 18"/>
</dbReference>
<feature type="region of interest" description="Disordered" evidence="1">
    <location>
        <begin position="369"/>
        <end position="404"/>
    </location>
</feature>
<reference evidence="2" key="1">
    <citation type="journal article" date="2014" name="Nat. Commun.">
        <title>The emerging biofuel crop Camelina sativa retains a highly undifferentiated hexaploid genome structure.</title>
        <authorList>
            <person name="Kagale S."/>
            <person name="Koh C."/>
            <person name="Nixon J."/>
            <person name="Bollina V."/>
            <person name="Clarke W.E."/>
            <person name="Tuteja R."/>
            <person name="Spillane C."/>
            <person name="Robinson S.J."/>
            <person name="Links M.G."/>
            <person name="Clarke C."/>
            <person name="Higgins E.E."/>
            <person name="Huebert T."/>
            <person name="Sharpe A.G."/>
            <person name="Parkin I.A."/>
        </authorList>
    </citation>
    <scope>NUCLEOTIDE SEQUENCE [LARGE SCALE GENOMIC DNA]</scope>
    <source>
        <strain evidence="2">cv. DH55</strain>
    </source>
</reference>
<dbReference type="RefSeq" id="XP_010485174.1">
    <property type="nucleotide sequence ID" value="XM_010486872.1"/>
</dbReference>
<protein>
    <submittedName>
        <fullName evidence="3">Uncharacterized protein LOC104763509</fullName>
    </submittedName>
</protein>
<dbReference type="GeneID" id="104763509"/>
<proteinExistence type="predicted"/>
<accession>A0ABM0XFE7</accession>
<evidence type="ECO:0000256" key="1">
    <source>
        <dbReference type="SAM" id="MobiDB-lite"/>
    </source>
</evidence>
<evidence type="ECO:0000313" key="3">
    <source>
        <dbReference type="RefSeq" id="XP_010485174.1"/>
    </source>
</evidence>
<feature type="compositionally biased region" description="Basic residues" evidence="1">
    <location>
        <begin position="369"/>
        <end position="396"/>
    </location>
</feature>
<organism evidence="2 3">
    <name type="scientific">Camelina sativa</name>
    <name type="common">False flax</name>
    <name type="synonym">Myagrum sativum</name>
    <dbReference type="NCBI Taxonomy" id="90675"/>
    <lineage>
        <taxon>Eukaryota</taxon>
        <taxon>Viridiplantae</taxon>
        <taxon>Streptophyta</taxon>
        <taxon>Embryophyta</taxon>
        <taxon>Tracheophyta</taxon>
        <taxon>Spermatophyta</taxon>
        <taxon>Magnoliopsida</taxon>
        <taxon>eudicotyledons</taxon>
        <taxon>Gunneridae</taxon>
        <taxon>Pentapetalae</taxon>
        <taxon>rosids</taxon>
        <taxon>malvids</taxon>
        <taxon>Brassicales</taxon>
        <taxon>Brassicaceae</taxon>
        <taxon>Camelineae</taxon>
        <taxon>Camelina</taxon>
    </lineage>
</organism>
<keyword evidence="2" id="KW-1185">Reference proteome</keyword>
<feature type="region of interest" description="Disordered" evidence="1">
    <location>
        <begin position="175"/>
        <end position="286"/>
    </location>
</feature>
<name>A0ABM0XFE7_CAMSA</name>
<feature type="compositionally biased region" description="Basic and acidic residues" evidence="1">
    <location>
        <begin position="265"/>
        <end position="280"/>
    </location>
</feature>